<feature type="domain" description="SLH" evidence="6">
    <location>
        <begin position="1782"/>
        <end position="1841"/>
    </location>
</feature>
<sequence>MMREKQMKKRLFAALMSFLLAALPVLQLMAFNQSAKAAEALFEVTPGGEFGAPYGIAFDSAGNVYAPDSYAGGPMDGGYNKTHNRVIKFPLRGLEWEFIPGPSGPGCSKLECSPGEVNQFLFPRGIAIDSSDNIYVADTGNYKIKKRMKGATEWEDITGSGDFKRPLGMAFDSENTLYVVDSDHNKIKKLPSGATVWEDITGSATFNAPRGLAVDSQGAVYVADSGNNVIKKLPKGATVWQEITGFNGPQAVAVDSTGTVYVADTLNNRIVKLPNDAKSASESSESFGVLGPTVIAVDRAGNLYGGVPSPLSTNQLFVLPKYKLEISAVKATPKAGEDNEITFTVKNLQMETVTEFTGAKEVTISGYDKARDGSYGSFNGEVLTAPSTTVSVNFVNGVGKANLNLHKGNVKNVGINFSLDVPERPLAQKFVLGAVVTSDTAAMWLSKDVIAPVKYVYGNKLFKQQPNVTLTDIYGNVNFTDNTTVVTLSKADEGPWTLTKNGVDQQDNKLSVTATTGNATFTDLGAAYEPVEIQGAQLAFDAPELEQITSSEMTLLAPERAYRLMTSVANDAPTVGEDNTFTLTVTDAIGQTDKTFNGDHMVIVNSYAEAPDKSYGSFNGESISAPQIYPTVTFNEGIATVNLQLHSATKQVVRFKISALENSNRDPLQDIVVITPVAGESAKLKMYSALYAPEKNKGNFAGQPAVAVTDIYGNKNDKDNTTLVTVSKEDAGAWTLKGTKVVRAQAGVAAFTDLGANNDDLIQNAELAFNASGLTGTTSGTVKLPPFKAAYEATASVANGSPKTDQDNTVTLTVLDSTGGTDSTFSGNHEVTITGYKAAPDGAYGRLDNSEFTVDSTKVSVAFDKGVAKANLKIYKAGEMQTIFFDVADVEKPQSYVWIKPTVGATAKMALTTDITAPTSNPGLFAQQPLLELQDLHGNKTFDSTTVVTVSKQDSGAWTLTLGDNQQPSVVMLQRKAENGLVGFVMLGAANDDEVSGAKLAFKAPGLATITSNAVTLPAPAPKYTVSASAATSSPTVGVNNEITLTVKNSLGKTDTTFSGAHNVTISGYVQAPNGSYGSFNETTLTASSQTISLKFTNGVATANLKLNKAGAQTVNLSVAGVATPTAKALSFTLATGAPKLMLTTDIAAPTGKPGNFAQQPVVTIRDDYGNTIVSDNSTEVTVSKIDDGEWTLTGTAKVKVKNGVATFTGLGATNDAEVTEAQLAFDAPGLTTITSAKVTLPPPVPAYTVSASAATSSPVVGADNEITLSVKNSLGKTDATFDGTHDVTISGYALAPNNSYGSFDDTELTASSNTISLTFTNGVATANLKLNKAGMQTVNLSVAGVATPVANELNIAPVAGSAVSMALTTDITAPTSNPGTFAQQPVVTLRDVYGNTSTGDRSTVVTVSKKDSGAWKLTGTTSVKVSAGVATFSGVGVTHATELTGAQLAFDASGLTQVTSASVTLPWANVVAPSVTAAGGDGHVWLSWNEVFGAVDYVIYQRTVEGEYEEAVTTTSATDYDVKGLTNGKMYYFVVKAKNPASVSPASTEVRSTPYVPQVPKGPAQVQAGDVGTATTTERDGRTVTTVVIDPKKLEDKLAKEGQHAVITIPVSGKSDTIIGELGGKILQMMIDKQTAVEITTDTASYTLPAEQLNAILKQLGKSADLKDVTIQIEIATPTKDMMKLAKNASERGGFTLVVSPVDFSVKAANEDKAIEISNFTAYVERKMALPDNIDSNKVLTGVVIESDGTVRPVPTKIVTIDGKRYAIIHSKTNSTYSVVWNPVHFVDVTNHWAKNAIADMGARMVIGGTGNGMFDPDRVITRAELAVILVRGLGLKLENGATPFSDVKASDWYSSAINTAYANQLISGFEDGTFKPNAKVTREQAMVILSRAMASTGMKDKEPAQPAEAVLKPFEDATEVSSWAQIDVARIVEAGLVSGRSASVLAPKSNMTRAEILTIIQKILQKSGLI</sequence>
<feature type="repeat" description="NHL" evidence="2">
    <location>
        <begin position="159"/>
        <end position="193"/>
    </location>
</feature>
<keyword evidence="4" id="KW-0732">Signal</keyword>
<accession>A0ABW0HTZ3</accession>
<dbReference type="SMART" id="SM00060">
    <property type="entry name" value="FN3"/>
    <property type="match status" value="1"/>
</dbReference>
<dbReference type="InterPro" id="IPR036116">
    <property type="entry name" value="FN3_sf"/>
</dbReference>
<dbReference type="PROSITE" id="PS50853">
    <property type="entry name" value="FN3"/>
    <property type="match status" value="1"/>
</dbReference>
<dbReference type="Gene3D" id="2.120.10.30">
    <property type="entry name" value="TolB, C-terminal domain"/>
    <property type="match status" value="1"/>
</dbReference>
<feature type="chain" id="PRO_5045888954" evidence="4">
    <location>
        <begin position="38"/>
        <end position="1972"/>
    </location>
</feature>
<evidence type="ECO:0000313" key="7">
    <source>
        <dbReference type="EMBL" id="MFC5402517.1"/>
    </source>
</evidence>
<dbReference type="InterPro" id="IPR050952">
    <property type="entry name" value="TRIM-NHL_E3_ligases"/>
</dbReference>
<dbReference type="Pfam" id="PF01436">
    <property type="entry name" value="NHL"/>
    <property type="match status" value="3"/>
</dbReference>
<evidence type="ECO:0000256" key="1">
    <source>
        <dbReference type="ARBA" id="ARBA00022737"/>
    </source>
</evidence>
<dbReference type="PANTHER" id="PTHR24104">
    <property type="entry name" value="E3 UBIQUITIN-PROTEIN LIGASE NHLRC1-RELATED"/>
    <property type="match status" value="1"/>
</dbReference>
<dbReference type="InterPro" id="IPR011042">
    <property type="entry name" value="6-blade_b-propeller_TolB-like"/>
</dbReference>
<evidence type="ECO:0000313" key="8">
    <source>
        <dbReference type="Proteomes" id="UP001596113"/>
    </source>
</evidence>
<dbReference type="SUPFAM" id="SSF49265">
    <property type="entry name" value="Fibronectin type III"/>
    <property type="match status" value="1"/>
</dbReference>
<dbReference type="Gene3D" id="2.60.40.10">
    <property type="entry name" value="Immunoglobulins"/>
    <property type="match status" value="1"/>
</dbReference>
<evidence type="ECO:0000256" key="3">
    <source>
        <dbReference type="SAM" id="MobiDB-lite"/>
    </source>
</evidence>
<feature type="repeat" description="NHL" evidence="2">
    <location>
        <begin position="202"/>
        <end position="236"/>
    </location>
</feature>
<proteinExistence type="predicted"/>
<dbReference type="CDD" id="cd05819">
    <property type="entry name" value="NHL"/>
    <property type="match status" value="1"/>
</dbReference>
<comment type="caution">
    <text evidence="7">The sequence shown here is derived from an EMBL/GenBank/DDBJ whole genome shotgun (WGS) entry which is preliminary data.</text>
</comment>
<feature type="domain" description="SLH" evidence="6">
    <location>
        <begin position="1913"/>
        <end position="1972"/>
    </location>
</feature>
<dbReference type="Pfam" id="PF00395">
    <property type="entry name" value="SLH"/>
    <property type="match status" value="3"/>
</dbReference>
<dbReference type="RefSeq" id="WP_378131037.1">
    <property type="nucleotide sequence ID" value="NZ_JBHSMI010000013.1"/>
</dbReference>
<keyword evidence="1" id="KW-0677">Repeat</keyword>
<dbReference type="PROSITE" id="PS51125">
    <property type="entry name" value="NHL"/>
    <property type="match status" value="4"/>
</dbReference>
<evidence type="ECO:0000259" key="6">
    <source>
        <dbReference type="PROSITE" id="PS51272"/>
    </source>
</evidence>
<evidence type="ECO:0000256" key="4">
    <source>
        <dbReference type="SAM" id="SignalP"/>
    </source>
</evidence>
<organism evidence="7 8">
    <name type="scientific">Cohnella soli</name>
    <dbReference type="NCBI Taxonomy" id="425005"/>
    <lineage>
        <taxon>Bacteria</taxon>
        <taxon>Bacillati</taxon>
        <taxon>Bacillota</taxon>
        <taxon>Bacilli</taxon>
        <taxon>Bacillales</taxon>
        <taxon>Paenibacillaceae</taxon>
        <taxon>Cohnella</taxon>
    </lineage>
</organism>
<dbReference type="SUPFAM" id="SSF101898">
    <property type="entry name" value="NHL repeat"/>
    <property type="match status" value="1"/>
</dbReference>
<name>A0ABW0HTZ3_9BACL</name>
<feature type="repeat" description="NHL" evidence="2">
    <location>
        <begin position="246"/>
        <end position="276"/>
    </location>
</feature>
<gene>
    <name evidence="7" type="ORF">ACFPOF_07180</name>
</gene>
<feature type="region of interest" description="Disordered" evidence="3">
    <location>
        <begin position="1545"/>
        <end position="1575"/>
    </location>
</feature>
<dbReference type="Proteomes" id="UP001596113">
    <property type="component" value="Unassembled WGS sequence"/>
</dbReference>
<keyword evidence="8" id="KW-1185">Reference proteome</keyword>
<dbReference type="PROSITE" id="PS51272">
    <property type="entry name" value="SLH"/>
    <property type="match status" value="3"/>
</dbReference>
<dbReference type="InterPro" id="IPR001258">
    <property type="entry name" value="NHL_repeat"/>
</dbReference>
<feature type="domain" description="Fibronectin type-III" evidence="5">
    <location>
        <begin position="1470"/>
        <end position="1560"/>
    </location>
</feature>
<dbReference type="EMBL" id="JBHSMI010000013">
    <property type="protein sequence ID" value="MFC5402517.1"/>
    <property type="molecule type" value="Genomic_DNA"/>
</dbReference>
<protein>
    <submittedName>
        <fullName evidence="7">S-layer homology domain-containing protein</fullName>
    </submittedName>
</protein>
<dbReference type="InterPro" id="IPR001119">
    <property type="entry name" value="SLH_dom"/>
</dbReference>
<dbReference type="CDD" id="cd00063">
    <property type="entry name" value="FN3"/>
    <property type="match status" value="1"/>
</dbReference>
<evidence type="ECO:0000259" key="5">
    <source>
        <dbReference type="PROSITE" id="PS50853"/>
    </source>
</evidence>
<dbReference type="PANTHER" id="PTHR24104:SF25">
    <property type="entry name" value="PROTEIN LIN-41"/>
    <property type="match status" value="1"/>
</dbReference>
<feature type="signal peptide" evidence="4">
    <location>
        <begin position="1"/>
        <end position="37"/>
    </location>
</feature>
<evidence type="ECO:0000256" key="2">
    <source>
        <dbReference type="PROSITE-ProRule" id="PRU00504"/>
    </source>
</evidence>
<dbReference type="Gene3D" id="2.40.10.500">
    <property type="match status" value="1"/>
</dbReference>
<feature type="repeat" description="NHL" evidence="2">
    <location>
        <begin position="119"/>
        <end position="150"/>
    </location>
</feature>
<reference evidence="8" key="1">
    <citation type="journal article" date="2019" name="Int. J. Syst. Evol. Microbiol.">
        <title>The Global Catalogue of Microorganisms (GCM) 10K type strain sequencing project: providing services to taxonomists for standard genome sequencing and annotation.</title>
        <authorList>
            <consortium name="The Broad Institute Genomics Platform"/>
            <consortium name="The Broad Institute Genome Sequencing Center for Infectious Disease"/>
            <person name="Wu L."/>
            <person name="Ma J."/>
        </authorList>
    </citation>
    <scope>NUCLEOTIDE SEQUENCE [LARGE SCALE GENOMIC DNA]</scope>
    <source>
        <strain evidence="8">CGMCC 1.18575</strain>
    </source>
</reference>
<feature type="domain" description="SLH" evidence="6">
    <location>
        <begin position="1842"/>
        <end position="1905"/>
    </location>
</feature>
<dbReference type="InterPro" id="IPR003961">
    <property type="entry name" value="FN3_dom"/>
</dbReference>
<dbReference type="InterPro" id="IPR013783">
    <property type="entry name" value="Ig-like_fold"/>
</dbReference>